<evidence type="ECO:0000313" key="3">
    <source>
        <dbReference type="Proteomes" id="UP000762676"/>
    </source>
</evidence>
<dbReference type="Proteomes" id="UP000762676">
    <property type="component" value="Unassembled WGS sequence"/>
</dbReference>
<accession>A0AAV4J6M7</accession>
<feature type="region of interest" description="Disordered" evidence="1">
    <location>
        <begin position="1"/>
        <end position="24"/>
    </location>
</feature>
<organism evidence="2 3">
    <name type="scientific">Elysia marginata</name>
    <dbReference type="NCBI Taxonomy" id="1093978"/>
    <lineage>
        <taxon>Eukaryota</taxon>
        <taxon>Metazoa</taxon>
        <taxon>Spiralia</taxon>
        <taxon>Lophotrochozoa</taxon>
        <taxon>Mollusca</taxon>
        <taxon>Gastropoda</taxon>
        <taxon>Heterobranchia</taxon>
        <taxon>Euthyneura</taxon>
        <taxon>Panpulmonata</taxon>
        <taxon>Sacoglossa</taxon>
        <taxon>Placobranchoidea</taxon>
        <taxon>Plakobranchidae</taxon>
        <taxon>Elysia</taxon>
    </lineage>
</organism>
<sequence>MQQSARARAEKTREDVQTVQAETHSQQKTKTHTCWQTPGVQQDTALCSLKTKTHTCWQTPGIQQDTALCSLKTKTHTCWQTPGIQQDTALCSLMRCDIHIGIRI</sequence>
<evidence type="ECO:0000256" key="1">
    <source>
        <dbReference type="SAM" id="MobiDB-lite"/>
    </source>
</evidence>
<protein>
    <submittedName>
        <fullName evidence="2">Uncharacterized protein</fullName>
    </submittedName>
</protein>
<comment type="caution">
    <text evidence="2">The sequence shown here is derived from an EMBL/GenBank/DDBJ whole genome shotgun (WGS) entry which is preliminary data.</text>
</comment>
<dbReference type="EMBL" id="BMAT01006667">
    <property type="protein sequence ID" value="GFS17649.1"/>
    <property type="molecule type" value="Genomic_DNA"/>
</dbReference>
<name>A0AAV4J6M7_9GAST</name>
<evidence type="ECO:0000313" key="2">
    <source>
        <dbReference type="EMBL" id="GFS17649.1"/>
    </source>
</evidence>
<keyword evidence="3" id="KW-1185">Reference proteome</keyword>
<gene>
    <name evidence="2" type="ORF">ElyMa_003244900</name>
</gene>
<feature type="compositionally biased region" description="Basic and acidic residues" evidence="1">
    <location>
        <begin position="7"/>
        <end position="16"/>
    </location>
</feature>
<reference evidence="2 3" key="1">
    <citation type="journal article" date="2021" name="Elife">
        <title>Chloroplast acquisition without the gene transfer in kleptoplastic sea slugs, Plakobranchus ocellatus.</title>
        <authorList>
            <person name="Maeda T."/>
            <person name="Takahashi S."/>
            <person name="Yoshida T."/>
            <person name="Shimamura S."/>
            <person name="Takaki Y."/>
            <person name="Nagai Y."/>
            <person name="Toyoda A."/>
            <person name="Suzuki Y."/>
            <person name="Arimoto A."/>
            <person name="Ishii H."/>
            <person name="Satoh N."/>
            <person name="Nishiyama T."/>
            <person name="Hasebe M."/>
            <person name="Maruyama T."/>
            <person name="Minagawa J."/>
            <person name="Obokata J."/>
            <person name="Shigenobu S."/>
        </authorList>
    </citation>
    <scope>NUCLEOTIDE SEQUENCE [LARGE SCALE GENOMIC DNA]</scope>
</reference>
<dbReference type="AlphaFoldDB" id="A0AAV4J6M7"/>
<proteinExistence type="predicted"/>